<evidence type="ECO:0000313" key="2">
    <source>
        <dbReference type="Proteomes" id="UP001500635"/>
    </source>
</evidence>
<keyword evidence="2" id="KW-1185">Reference proteome</keyword>
<proteinExistence type="predicted"/>
<dbReference type="RefSeq" id="WP_344994747.1">
    <property type="nucleotide sequence ID" value="NZ_BAABFR010000026.1"/>
</dbReference>
<protein>
    <recommendedName>
        <fullName evidence="3">DUF222 domain-containing protein</fullName>
    </recommendedName>
</protein>
<organism evidence="1 2">
    <name type="scientific">Tsukamurella soli</name>
    <dbReference type="NCBI Taxonomy" id="644556"/>
    <lineage>
        <taxon>Bacteria</taxon>
        <taxon>Bacillati</taxon>
        <taxon>Actinomycetota</taxon>
        <taxon>Actinomycetes</taxon>
        <taxon>Mycobacteriales</taxon>
        <taxon>Tsukamurellaceae</taxon>
        <taxon>Tsukamurella</taxon>
    </lineage>
</organism>
<sequence length="270" mass="30054">MSQTPDPGVNPESPDTRYCIEHPGGWLRDPLLGLLADAVDDLEKVRIANANRLRQLTRDEADSDGEERGFGLPLSNPVVKRLAQTVDTLEGAEHEAVLNLRRAMRAHPLAEYQKRHKGIGEKQLARLLATVGDPYWNDLHDRPRLVSELWSYSGFDVRNGRAPRRTKGEKSNWSEECRKRVWVIASATPKFPGSHYEQVYRQARVKYASAGHTLECKGCGTTLGLGGPAPVGSPLADGHAHARAVRIVAKEILKDLWLESKALYQVSVKE</sequence>
<evidence type="ECO:0008006" key="3">
    <source>
        <dbReference type="Google" id="ProtNLM"/>
    </source>
</evidence>
<accession>A0ABP8JJJ4</accession>
<comment type="caution">
    <text evidence="1">The sequence shown here is derived from an EMBL/GenBank/DDBJ whole genome shotgun (WGS) entry which is preliminary data.</text>
</comment>
<gene>
    <name evidence="1" type="ORF">GCM10023147_20600</name>
</gene>
<reference evidence="2" key="1">
    <citation type="journal article" date="2019" name="Int. J. Syst. Evol. Microbiol.">
        <title>The Global Catalogue of Microorganisms (GCM) 10K type strain sequencing project: providing services to taxonomists for standard genome sequencing and annotation.</title>
        <authorList>
            <consortium name="The Broad Institute Genomics Platform"/>
            <consortium name="The Broad Institute Genome Sequencing Center for Infectious Disease"/>
            <person name="Wu L."/>
            <person name="Ma J."/>
        </authorList>
    </citation>
    <scope>NUCLEOTIDE SEQUENCE [LARGE SCALE GENOMIC DNA]</scope>
    <source>
        <strain evidence="2">JCM 17688</strain>
    </source>
</reference>
<dbReference type="Proteomes" id="UP001500635">
    <property type="component" value="Unassembled WGS sequence"/>
</dbReference>
<dbReference type="EMBL" id="BAABFR010000026">
    <property type="protein sequence ID" value="GAA4391576.1"/>
    <property type="molecule type" value="Genomic_DNA"/>
</dbReference>
<name>A0ABP8JJJ4_9ACTN</name>
<evidence type="ECO:0000313" key="1">
    <source>
        <dbReference type="EMBL" id="GAA4391576.1"/>
    </source>
</evidence>